<accession>Q3UNU5</accession>
<protein>
    <submittedName>
        <fullName evidence="3">Uncharacterized protein</fullName>
    </submittedName>
</protein>
<dbReference type="AlphaFoldDB" id="Q3UNU5"/>
<gene>
    <name evidence="4" type="primary">Pkhd1</name>
</gene>
<dbReference type="AGR" id="MGI:2155808"/>
<feature type="chain" id="PRO_5004230227" evidence="2">
    <location>
        <begin position="19"/>
        <end position="187"/>
    </location>
</feature>
<evidence type="ECO:0000313" key="4">
    <source>
        <dbReference type="MGI" id="MGI:2155808"/>
    </source>
</evidence>
<reference evidence="3" key="4">
    <citation type="journal article" date="2001" name="Nature">
        <title>Functional annotation of a full-length mouse cDNA collection.</title>
        <authorList>
            <consortium name="The RIKEN Genome Exploration Research Group Phase II Team and the FANTOM Consortium"/>
        </authorList>
    </citation>
    <scope>NUCLEOTIDE SEQUENCE</scope>
    <source>
        <strain evidence="3">C57BL/6J</strain>
        <tissue evidence="3">Kidney</tissue>
    </source>
</reference>
<reference evidence="3" key="1">
    <citation type="journal article" date="1999" name="Methods Enzymol.">
        <title>High-efficiency full-length cDNA cloning.</title>
        <authorList>
            <person name="Carninci P."/>
            <person name="Hayashizaki Y."/>
        </authorList>
    </citation>
    <scope>NUCLEOTIDE SEQUENCE</scope>
    <source>
        <strain evidence="3">C57BL/6J</strain>
        <tissue evidence="3">Kidney</tissue>
    </source>
</reference>
<evidence type="ECO:0000313" key="3">
    <source>
        <dbReference type="EMBL" id="BAE25652.1"/>
    </source>
</evidence>
<dbReference type="MGI" id="MGI:2155808">
    <property type="gene designation" value="Pkhd1"/>
</dbReference>
<evidence type="ECO:0000256" key="2">
    <source>
        <dbReference type="SAM" id="SignalP"/>
    </source>
</evidence>
<reference evidence="3" key="8">
    <citation type="journal article" date="2005" name="Science">
        <title>Antisense Transcription in the Mammalian Transcriptome.</title>
        <authorList>
            <consortium name="RIKEN Genome Exploration Research Group and Genome Science Group (Genome Network Project Core Group) and the FANTOM Consortium"/>
        </authorList>
    </citation>
    <scope>NUCLEOTIDE SEQUENCE</scope>
    <source>
        <strain evidence="3">C57BL/6J</strain>
        <tissue evidence="3">Kidney</tissue>
    </source>
</reference>
<sequence>MMLAWLVSLLSMEVLLLAKPYSSFQFEPAEGSLAGGTWITVVFDGLDRSILYPNNGSQLQIDLVSVAIPTLRIPCDVSPAFVDLPVVTCQTRSLPSEADAGPYSLEMRSGEQVLGTPCPGSLDSCTFKPTPKSLLRALTSLKNSQKVYQAAGGCDINILIRCFMPPSLAHLPSHLAIANPTGSRTSI</sequence>
<reference evidence="3" key="2">
    <citation type="journal article" date="2000" name="Genome Res.">
        <title>Normalization and subtraction of cap-trapper-selected cDNAs to prepare full-length cDNA libraries for rapid discovery of new genes.</title>
        <authorList>
            <person name="Carninci P."/>
            <person name="Shibata Y."/>
            <person name="Hayatsu N."/>
            <person name="Sugahara Y."/>
            <person name="Shibata K."/>
            <person name="Itoh M."/>
            <person name="Konno H."/>
            <person name="Okazaki Y."/>
            <person name="Muramatsu M."/>
            <person name="Hayashizaki Y."/>
        </authorList>
    </citation>
    <scope>NUCLEOTIDE SEQUENCE</scope>
    <source>
        <strain evidence="3">C57BL/6J</strain>
        <tissue evidence="3">Kidney</tissue>
    </source>
</reference>
<keyword evidence="1 2" id="KW-0732">Signal</keyword>
<organism evidence="3">
    <name type="scientific">Mus musculus</name>
    <name type="common">Mouse</name>
    <dbReference type="NCBI Taxonomy" id="10090"/>
    <lineage>
        <taxon>Eukaryota</taxon>
        <taxon>Metazoa</taxon>
        <taxon>Chordata</taxon>
        <taxon>Craniata</taxon>
        <taxon>Vertebrata</taxon>
        <taxon>Euteleostomi</taxon>
        <taxon>Mammalia</taxon>
        <taxon>Eutheria</taxon>
        <taxon>Euarchontoglires</taxon>
        <taxon>Glires</taxon>
        <taxon>Rodentia</taxon>
        <taxon>Myomorpha</taxon>
        <taxon>Muroidea</taxon>
        <taxon>Muridae</taxon>
        <taxon>Murinae</taxon>
        <taxon>Mus</taxon>
        <taxon>Mus</taxon>
    </lineage>
</organism>
<reference evidence="3" key="5">
    <citation type="journal article" date="2002" name="Nature">
        <title>Analysis of the mouse transcriptome based on functional annotation of 60,770 full-length cDNAs.</title>
        <authorList>
            <consortium name="The FANTOM Consortium and the RIKEN Genome Exploration Research Group Phase I and II Team"/>
        </authorList>
    </citation>
    <scope>NUCLEOTIDE SEQUENCE</scope>
    <source>
        <strain evidence="3">C57BL/6J</strain>
        <tissue evidence="3">Kidney</tissue>
    </source>
</reference>
<reference evidence="3" key="3">
    <citation type="journal article" date="2000" name="Genome Res.">
        <title>RIKEN integrated sequence analysis (RISA) system--384-format sequencing pipeline with 384 multicapillary sequencer.</title>
        <authorList>
            <person name="Shibata K."/>
            <person name="Itoh M."/>
            <person name="Aizawa K."/>
            <person name="Nagaoka S."/>
            <person name="Sasaki N."/>
            <person name="Carninci P."/>
            <person name="Konno H."/>
            <person name="Akiyama J."/>
            <person name="Nishi K."/>
            <person name="Kitsunai T."/>
            <person name="Tashiro H."/>
            <person name="Itoh M."/>
            <person name="Sumi N."/>
            <person name="Ishii Y."/>
            <person name="Nakamura S."/>
            <person name="Hazama M."/>
            <person name="Nishine T."/>
            <person name="Harada A."/>
            <person name="Yamamoto R."/>
            <person name="Matsumoto H."/>
            <person name="Sakaguchi S."/>
            <person name="Ikegami T."/>
            <person name="Kashiwagi K."/>
            <person name="Fujiwake S."/>
            <person name="Inoue K."/>
            <person name="Togawa Y."/>
            <person name="Izawa M."/>
            <person name="Ohara E."/>
            <person name="Watahiki M."/>
            <person name="Yoneda Y."/>
            <person name="Ishikawa T."/>
            <person name="Ozawa K."/>
            <person name="Tanaka T."/>
            <person name="Matsuura S."/>
            <person name="Kawai J."/>
            <person name="Okazaki Y."/>
            <person name="Muramatsu M."/>
            <person name="Inoue Y."/>
            <person name="Kira A."/>
            <person name="Hayashizaki Y."/>
        </authorList>
    </citation>
    <scope>NUCLEOTIDE SEQUENCE</scope>
    <source>
        <strain evidence="3">C57BL/6J</strain>
        <tissue evidence="3">Kidney</tissue>
    </source>
</reference>
<dbReference type="InterPro" id="IPR052387">
    <property type="entry name" value="Fibrocystin"/>
</dbReference>
<name>Q3UNU5_MOUSE</name>
<dbReference type="UCSC" id="uc007akw.1">
    <property type="organism name" value="mouse"/>
</dbReference>
<feature type="signal peptide" evidence="2">
    <location>
        <begin position="1"/>
        <end position="18"/>
    </location>
</feature>
<dbReference type="PANTHER" id="PTHR46769">
    <property type="entry name" value="POLYCYSTIC KIDNEY AND HEPATIC DISEASE 1 (AUTOSOMAL RECESSIVE)-LIKE 1"/>
    <property type="match status" value="1"/>
</dbReference>
<reference evidence="3" key="7">
    <citation type="journal article" date="2005" name="Science">
        <title>The Transcriptional Landscape of the Mammalian Genome.</title>
        <authorList>
            <consortium name="The FANTOM Consortium"/>
            <consortium name="Riken Genome Exploration Research Group and Genome Science Group (Genome Network Project Core Group)"/>
        </authorList>
    </citation>
    <scope>NUCLEOTIDE SEQUENCE</scope>
    <source>
        <strain evidence="3">C57BL/6J</strain>
        <tissue evidence="3">Kidney</tissue>
    </source>
</reference>
<reference evidence="3" key="6">
    <citation type="submission" date="2004-03" db="EMBL/GenBank/DDBJ databases">
        <authorList>
            <person name="Arakawa T."/>
            <person name="Carninci P."/>
            <person name="Fukuda S."/>
            <person name="Hashizume W."/>
            <person name="Hayashida K."/>
            <person name="Hori F."/>
            <person name="Iida J."/>
            <person name="Imamura K."/>
            <person name="Imotani K."/>
            <person name="Itoh M."/>
            <person name="Kanagawa S."/>
            <person name="Kawai J."/>
            <person name="Kojima M."/>
            <person name="Konno H."/>
            <person name="Murata M."/>
            <person name="Nakamura M."/>
            <person name="Ninomiya N."/>
            <person name="Nishiyori H."/>
            <person name="Nomura K."/>
            <person name="Ohno M."/>
            <person name="Sakazume N."/>
            <person name="Sano H."/>
            <person name="Sasaki D."/>
            <person name="Shibata K."/>
            <person name="Shiraki T."/>
            <person name="Tagami M."/>
            <person name="Tagami Y."/>
            <person name="Waki K."/>
            <person name="Watahiki A."/>
            <person name="Muramatsu M."/>
            <person name="Hayashizaki Y."/>
        </authorList>
    </citation>
    <scope>NUCLEOTIDE SEQUENCE</scope>
    <source>
        <strain evidence="3">C57BL/6J</strain>
        <tissue evidence="3">Kidney</tissue>
    </source>
</reference>
<proteinExistence type="evidence at transcript level"/>
<dbReference type="EMBL" id="AK143992">
    <property type="protein sequence ID" value="BAE25652.1"/>
    <property type="molecule type" value="mRNA"/>
</dbReference>
<evidence type="ECO:0000256" key="1">
    <source>
        <dbReference type="ARBA" id="ARBA00022729"/>
    </source>
</evidence>
<dbReference type="PANTHER" id="PTHR46769:SF1">
    <property type="entry name" value="FIBROCYSTIN"/>
    <property type="match status" value="1"/>
</dbReference>